<dbReference type="Gene3D" id="1.10.510.10">
    <property type="entry name" value="Transferase(Phosphotransferase) domain 1"/>
    <property type="match status" value="1"/>
</dbReference>
<keyword evidence="1" id="KW-0547">Nucleotide-binding</keyword>
<organism evidence="4 5">
    <name type="scientific">Brassica carinata</name>
    <name type="common">Ethiopian mustard</name>
    <name type="synonym">Abyssinian cabbage</name>
    <dbReference type="NCBI Taxonomy" id="52824"/>
    <lineage>
        <taxon>Eukaryota</taxon>
        <taxon>Viridiplantae</taxon>
        <taxon>Streptophyta</taxon>
        <taxon>Embryophyta</taxon>
        <taxon>Tracheophyta</taxon>
        <taxon>Spermatophyta</taxon>
        <taxon>Magnoliopsida</taxon>
        <taxon>eudicotyledons</taxon>
        <taxon>Gunneridae</taxon>
        <taxon>Pentapetalae</taxon>
        <taxon>rosids</taxon>
        <taxon>malvids</taxon>
        <taxon>Brassicales</taxon>
        <taxon>Brassicaceae</taxon>
        <taxon>Brassiceae</taxon>
        <taxon>Brassica</taxon>
    </lineage>
</organism>
<dbReference type="GO" id="GO:0004674">
    <property type="term" value="F:protein serine/threonine kinase activity"/>
    <property type="evidence" value="ECO:0007669"/>
    <property type="project" value="TreeGrafter"/>
</dbReference>
<dbReference type="InterPro" id="IPR000719">
    <property type="entry name" value="Prot_kinase_dom"/>
</dbReference>
<dbReference type="EMBL" id="JAAMPC010000015">
    <property type="protein sequence ID" value="KAG2258326.1"/>
    <property type="molecule type" value="Genomic_DNA"/>
</dbReference>
<dbReference type="PANTHER" id="PTHR27005:SF355">
    <property type="entry name" value="PROTEIN KINASE DOMAIN-CONTAINING PROTEIN"/>
    <property type="match status" value="1"/>
</dbReference>
<protein>
    <recommendedName>
        <fullName evidence="3">Protein kinase domain-containing protein</fullName>
    </recommendedName>
</protein>
<dbReference type="InterPro" id="IPR011009">
    <property type="entry name" value="Kinase-like_dom_sf"/>
</dbReference>
<proteinExistence type="predicted"/>
<dbReference type="SUPFAM" id="SSF56112">
    <property type="entry name" value="Protein kinase-like (PK-like)"/>
    <property type="match status" value="1"/>
</dbReference>
<accession>A0A8X7PUD4</accession>
<evidence type="ECO:0000256" key="1">
    <source>
        <dbReference type="ARBA" id="ARBA00022741"/>
    </source>
</evidence>
<dbReference type="Gene3D" id="3.30.200.20">
    <property type="entry name" value="Phosphorylase Kinase, domain 1"/>
    <property type="match status" value="1"/>
</dbReference>
<dbReference type="InterPro" id="IPR045274">
    <property type="entry name" value="WAK-like"/>
</dbReference>
<evidence type="ECO:0000259" key="3">
    <source>
        <dbReference type="PROSITE" id="PS50011"/>
    </source>
</evidence>
<reference evidence="4 5" key="1">
    <citation type="submission" date="2020-02" db="EMBL/GenBank/DDBJ databases">
        <authorList>
            <person name="Ma Q."/>
            <person name="Huang Y."/>
            <person name="Song X."/>
            <person name="Pei D."/>
        </authorList>
    </citation>
    <scope>NUCLEOTIDE SEQUENCE [LARGE SCALE GENOMIC DNA]</scope>
    <source>
        <strain evidence="4">Sxm20200214</strain>
        <tissue evidence="4">Leaf</tissue>
    </source>
</reference>
<dbReference type="AlphaFoldDB" id="A0A8X7PUD4"/>
<dbReference type="Pfam" id="PF00069">
    <property type="entry name" value="Pkinase"/>
    <property type="match status" value="1"/>
</dbReference>
<keyword evidence="5" id="KW-1185">Reference proteome</keyword>
<dbReference type="GO" id="GO:0005886">
    <property type="term" value="C:plasma membrane"/>
    <property type="evidence" value="ECO:0007669"/>
    <property type="project" value="TreeGrafter"/>
</dbReference>
<sequence>MDLWRKKKKQEKEKEKEKQKGMVSRCLLRSGSIFLEKLIADCNGISNPIRMFSPDQISKATDHFDPKCYLDEEWVREFTWYKGNIEGRPYTIKRYTDPRVYRRKEEIDYNDIALSTRVSNHSGFLKLIGCCLEFWSPVLVFEDLGYTVLNVRGTVGSCLDAPLLPWNVRLKIAKDIANAITYLHTAFPRIIIHRNILPTNVFLDKNGKAKLTDLSNAITLPEGKSWLDQVPLVGTIGYIDPTYFSKGILTEYSDVYNFGILMLVLLMGRLPFSQLLDGKWEDSTNIVEYVRDLHERGEPVEFGGDSNDMKPDQMKMFLELALRCCEEKNVDRPKMITVAKEIKLIEKGSFDSEILENGRTASSEMMEDCPINNSSPLTAMTYQTLS</sequence>
<comment type="caution">
    <text evidence="4">The sequence shown here is derived from an EMBL/GenBank/DDBJ whole genome shotgun (WGS) entry which is preliminary data.</text>
</comment>
<dbReference type="Proteomes" id="UP000886595">
    <property type="component" value="Unassembled WGS sequence"/>
</dbReference>
<feature type="domain" description="Protein kinase" evidence="3">
    <location>
        <begin position="35"/>
        <end position="344"/>
    </location>
</feature>
<dbReference type="GO" id="GO:0007166">
    <property type="term" value="P:cell surface receptor signaling pathway"/>
    <property type="evidence" value="ECO:0007669"/>
    <property type="project" value="InterPro"/>
</dbReference>
<keyword evidence="2" id="KW-0067">ATP-binding</keyword>
<dbReference type="OrthoDB" id="75710at2759"/>
<gene>
    <name evidence="4" type="ORF">Bca52824_077620</name>
</gene>
<evidence type="ECO:0000313" key="5">
    <source>
        <dbReference type="Proteomes" id="UP000886595"/>
    </source>
</evidence>
<dbReference type="PROSITE" id="PS50011">
    <property type="entry name" value="PROTEIN_KINASE_DOM"/>
    <property type="match status" value="1"/>
</dbReference>
<evidence type="ECO:0000313" key="4">
    <source>
        <dbReference type="EMBL" id="KAG2258326.1"/>
    </source>
</evidence>
<name>A0A8X7PUD4_BRACI</name>
<evidence type="ECO:0000256" key="2">
    <source>
        <dbReference type="ARBA" id="ARBA00022840"/>
    </source>
</evidence>
<dbReference type="PANTHER" id="PTHR27005">
    <property type="entry name" value="WALL-ASSOCIATED RECEPTOR KINASE-LIKE 21"/>
    <property type="match status" value="1"/>
</dbReference>
<dbReference type="GO" id="GO:0005524">
    <property type="term" value="F:ATP binding"/>
    <property type="evidence" value="ECO:0007669"/>
    <property type="project" value="UniProtKB-KW"/>
</dbReference>